<dbReference type="Proteomes" id="UP001500831">
    <property type="component" value="Unassembled WGS sequence"/>
</dbReference>
<name>A0ABP6IDK7_9ACTN</name>
<dbReference type="EMBL" id="BAAAVI010000013">
    <property type="protein sequence ID" value="GAA2864319.1"/>
    <property type="molecule type" value="Genomic_DNA"/>
</dbReference>
<comment type="caution">
    <text evidence="1">The sequence shown here is derived from an EMBL/GenBank/DDBJ whole genome shotgun (WGS) entry which is preliminary data.</text>
</comment>
<gene>
    <name evidence="1" type="ORF">GCM10010517_23510</name>
</gene>
<reference evidence="2" key="1">
    <citation type="journal article" date="2019" name="Int. J. Syst. Evol. Microbiol.">
        <title>The Global Catalogue of Microorganisms (GCM) 10K type strain sequencing project: providing services to taxonomists for standard genome sequencing and annotation.</title>
        <authorList>
            <consortium name="The Broad Institute Genomics Platform"/>
            <consortium name="The Broad Institute Genome Sequencing Center for Infectious Disease"/>
            <person name="Wu L."/>
            <person name="Ma J."/>
        </authorList>
    </citation>
    <scope>NUCLEOTIDE SEQUENCE [LARGE SCALE GENOMIC DNA]</scope>
    <source>
        <strain evidence="2">JCM 6242</strain>
    </source>
</reference>
<sequence length="122" mass="13538">MTHDELALPAAELRAGELADILARSHNIPADVHRLPSGEVVVSVYYGLVTRLDDRGRFWWVVPASAGRGRPLWTSAVTPVVAAHRIARHYRELRARPLSHLIRDGYLLTDVLLDHHAAASPI</sequence>
<organism evidence="1 2">
    <name type="scientific">Streptosporangium fragile</name>
    <dbReference type="NCBI Taxonomy" id="46186"/>
    <lineage>
        <taxon>Bacteria</taxon>
        <taxon>Bacillati</taxon>
        <taxon>Actinomycetota</taxon>
        <taxon>Actinomycetes</taxon>
        <taxon>Streptosporangiales</taxon>
        <taxon>Streptosporangiaceae</taxon>
        <taxon>Streptosporangium</taxon>
    </lineage>
</organism>
<keyword evidence="2" id="KW-1185">Reference proteome</keyword>
<protein>
    <submittedName>
        <fullName evidence="1">Uncharacterized protein</fullName>
    </submittedName>
</protein>
<evidence type="ECO:0000313" key="2">
    <source>
        <dbReference type="Proteomes" id="UP001500831"/>
    </source>
</evidence>
<proteinExistence type="predicted"/>
<accession>A0ABP6IDK7</accession>
<evidence type="ECO:0000313" key="1">
    <source>
        <dbReference type="EMBL" id="GAA2864319.1"/>
    </source>
</evidence>